<evidence type="ECO:0000313" key="5">
    <source>
        <dbReference type="EMBL" id="MTU43819.1"/>
    </source>
</evidence>
<dbReference type="RefSeq" id="WP_008864059.1">
    <property type="nucleotide sequence ID" value="NZ_CAJUON010000001.1"/>
</dbReference>
<reference evidence="5 6" key="1">
    <citation type="journal article" date="2019" name="Nat. Med.">
        <title>A library of human gut bacterial isolates paired with longitudinal multiomics data enables mechanistic microbiome research.</title>
        <authorList>
            <person name="Poyet M."/>
            <person name="Groussin M."/>
            <person name="Gibbons S.M."/>
            <person name="Avila-Pacheco J."/>
            <person name="Jiang X."/>
            <person name="Kearney S.M."/>
            <person name="Perrotta A.R."/>
            <person name="Berdy B."/>
            <person name="Zhao S."/>
            <person name="Lieberman T.D."/>
            <person name="Swanson P.K."/>
            <person name="Smith M."/>
            <person name="Roesemann S."/>
            <person name="Alexander J.E."/>
            <person name="Rich S.A."/>
            <person name="Livny J."/>
            <person name="Vlamakis H."/>
            <person name="Clish C."/>
            <person name="Bullock K."/>
            <person name="Deik A."/>
            <person name="Scott J."/>
            <person name="Pierce K.A."/>
            <person name="Xavier R.J."/>
            <person name="Alm E.J."/>
        </authorList>
    </citation>
    <scope>NUCLEOTIDE SEQUENCE [LARGE SCALE GENOMIC DNA]</scope>
    <source>
        <strain evidence="5 6">BIOML-A2</strain>
    </source>
</reference>
<dbReference type="InterPro" id="IPR002657">
    <property type="entry name" value="BilAc:Na_symport/Acr3"/>
</dbReference>
<dbReference type="GeneID" id="43348616"/>
<accession>A0A6I3SAK2</accession>
<protein>
    <submittedName>
        <fullName evidence="5">Bile acid:sodium symporter family protein</fullName>
    </submittedName>
</protein>
<evidence type="ECO:0000256" key="3">
    <source>
        <dbReference type="ARBA" id="ARBA00022989"/>
    </source>
</evidence>
<dbReference type="InterPro" id="IPR038770">
    <property type="entry name" value="Na+/solute_symporter_sf"/>
</dbReference>
<dbReference type="PANTHER" id="PTHR10361:SF28">
    <property type="entry name" value="P3 PROTEIN-RELATED"/>
    <property type="match status" value="1"/>
</dbReference>
<dbReference type="Proteomes" id="UP000462362">
    <property type="component" value="Unassembled WGS sequence"/>
</dbReference>
<organism evidence="5 6">
    <name type="scientific">Parasutterella excrementihominis</name>
    <dbReference type="NCBI Taxonomy" id="487175"/>
    <lineage>
        <taxon>Bacteria</taxon>
        <taxon>Pseudomonadati</taxon>
        <taxon>Pseudomonadota</taxon>
        <taxon>Betaproteobacteria</taxon>
        <taxon>Burkholderiales</taxon>
        <taxon>Sutterellaceae</taxon>
        <taxon>Parasutterella</taxon>
    </lineage>
</organism>
<keyword evidence="2" id="KW-0812">Transmembrane</keyword>
<dbReference type="GO" id="GO:0016020">
    <property type="term" value="C:membrane"/>
    <property type="evidence" value="ECO:0007669"/>
    <property type="project" value="UniProtKB-SubCell"/>
</dbReference>
<evidence type="ECO:0000256" key="2">
    <source>
        <dbReference type="ARBA" id="ARBA00022692"/>
    </source>
</evidence>
<dbReference type="PANTHER" id="PTHR10361">
    <property type="entry name" value="SODIUM-BILE ACID COTRANSPORTER"/>
    <property type="match status" value="1"/>
</dbReference>
<keyword evidence="3" id="KW-1133">Transmembrane helix</keyword>
<dbReference type="EMBL" id="WNCL01000030">
    <property type="protein sequence ID" value="MTU43819.1"/>
    <property type="molecule type" value="Genomic_DNA"/>
</dbReference>
<name>A0A6I3SAK2_9BURK</name>
<dbReference type="Pfam" id="PF01758">
    <property type="entry name" value="SBF"/>
    <property type="match status" value="1"/>
</dbReference>
<comment type="subcellular location">
    <subcellularLocation>
        <location evidence="1">Membrane</location>
        <topology evidence="1">Multi-pass membrane protein</topology>
    </subcellularLocation>
</comment>
<evidence type="ECO:0000256" key="1">
    <source>
        <dbReference type="ARBA" id="ARBA00004141"/>
    </source>
</evidence>
<keyword evidence="4" id="KW-0472">Membrane</keyword>
<comment type="caution">
    <text evidence="5">The sequence shown here is derived from an EMBL/GenBank/DDBJ whole genome shotgun (WGS) entry which is preliminary data.</text>
</comment>
<gene>
    <name evidence="5" type="ORF">GMD42_09345</name>
</gene>
<evidence type="ECO:0000256" key="4">
    <source>
        <dbReference type="ARBA" id="ARBA00023136"/>
    </source>
</evidence>
<sequence>MAFLASVSQFLGKTFALWVLVFAGLAYVSPDSFKFFAPYISPLLGIIMFGIGLTLKASDFSEVFRRPMAVAIGTLGQFTIMPILAWLLCLIFNLPPDIAVGVILVGCCPGGTASNVMTYLARGDVPLSVTVSSLSTILAPIVTPALIYLFAHSWINVNPVAMFWSIIQIVILPIILGLIVKAIFKSKIDAAVTALPAISVIAIIMIVSAVVAVSQKKIAEIGLLVFAVVVLHNGLGLLLGFFLGKITGMDVAKCKALSLEIGMQNSGLGVALATAHFNPIAAVPSAIFSVWHNISGPIAAAIYRRMQDKGSADQNDPT</sequence>
<proteinExistence type="predicted"/>
<evidence type="ECO:0000313" key="6">
    <source>
        <dbReference type="Proteomes" id="UP000462362"/>
    </source>
</evidence>
<dbReference type="AlphaFoldDB" id="A0A6I3SAK2"/>
<dbReference type="InterPro" id="IPR004710">
    <property type="entry name" value="Bilac:Na_transpt"/>
</dbReference>
<dbReference type="Gene3D" id="1.20.1530.20">
    <property type="match status" value="1"/>
</dbReference>